<dbReference type="AlphaFoldDB" id="A0A7W8BXF0"/>
<gene>
    <name evidence="2" type="ORF">FHS32_007053</name>
</gene>
<dbReference type="EMBL" id="JACHJE010000033">
    <property type="protein sequence ID" value="MBB5130256.1"/>
    <property type="molecule type" value="Genomic_DNA"/>
</dbReference>
<keyword evidence="1" id="KW-0812">Transmembrane</keyword>
<evidence type="ECO:0000256" key="1">
    <source>
        <dbReference type="SAM" id="Phobius"/>
    </source>
</evidence>
<keyword evidence="3" id="KW-1185">Reference proteome</keyword>
<name>A0A7W8BXF0_9ACTN</name>
<feature type="transmembrane region" description="Helical" evidence="1">
    <location>
        <begin position="6"/>
        <end position="26"/>
    </location>
</feature>
<comment type="caution">
    <text evidence="2">The sequence shown here is derived from an EMBL/GenBank/DDBJ whole genome shotgun (WGS) entry which is preliminary data.</text>
</comment>
<dbReference type="Proteomes" id="UP000568022">
    <property type="component" value="Unassembled WGS sequence"/>
</dbReference>
<proteinExistence type="predicted"/>
<evidence type="ECO:0000313" key="2">
    <source>
        <dbReference type="EMBL" id="MBB5130256.1"/>
    </source>
</evidence>
<protein>
    <submittedName>
        <fullName evidence="2">Uncharacterized protein</fullName>
    </submittedName>
</protein>
<reference evidence="2 3" key="1">
    <citation type="submission" date="2020-08" db="EMBL/GenBank/DDBJ databases">
        <title>Genomic Encyclopedia of Type Strains, Phase III (KMG-III): the genomes of soil and plant-associated and newly described type strains.</title>
        <authorList>
            <person name="Whitman W."/>
        </authorList>
    </citation>
    <scope>NUCLEOTIDE SEQUENCE [LARGE SCALE GENOMIC DNA]</scope>
    <source>
        <strain evidence="2 3">CECT 3226</strain>
    </source>
</reference>
<keyword evidence="1" id="KW-0472">Membrane</keyword>
<sequence>MTILAPFVLVAPIFLIFAIEQLFAWIDRKEHQ</sequence>
<accession>A0A7W8BXF0</accession>
<evidence type="ECO:0000313" key="3">
    <source>
        <dbReference type="Proteomes" id="UP000568022"/>
    </source>
</evidence>
<organism evidence="2 3">
    <name type="scientific">Streptomyces griseoloalbus</name>
    <dbReference type="NCBI Taxonomy" id="67303"/>
    <lineage>
        <taxon>Bacteria</taxon>
        <taxon>Bacillati</taxon>
        <taxon>Actinomycetota</taxon>
        <taxon>Actinomycetes</taxon>
        <taxon>Kitasatosporales</taxon>
        <taxon>Streptomycetaceae</taxon>
        <taxon>Streptomyces</taxon>
    </lineage>
</organism>
<keyword evidence="1" id="KW-1133">Transmembrane helix</keyword>